<dbReference type="STRING" id="392015.SAMN05421543_101472"/>
<evidence type="ECO:0000313" key="1">
    <source>
        <dbReference type="EMBL" id="SFU40162.1"/>
    </source>
</evidence>
<organism evidence="1 2">
    <name type="scientific">Alicyclobacillus macrosporangiidus</name>
    <dbReference type="NCBI Taxonomy" id="392015"/>
    <lineage>
        <taxon>Bacteria</taxon>
        <taxon>Bacillati</taxon>
        <taxon>Bacillota</taxon>
        <taxon>Bacilli</taxon>
        <taxon>Bacillales</taxon>
        <taxon>Alicyclobacillaceae</taxon>
        <taxon>Alicyclobacillus</taxon>
    </lineage>
</organism>
<evidence type="ECO:0000313" key="2">
    <source>
        <dbReference type="Proteomes" id="UP000183508"/>
    </source>
</evidence>
<dbReference type="EMBL" id="FPBV01000001">
    <property type="protein sequence ID" value="SFU40162.1"/>
    <property type="molecule type" value="Genomic_DNA"/>
</dbReference>
<protein>
    <submittedName>
        <fullName evidence="1">Uncharacterized protein</fullName>
    </submittedName>
</protein>
<name>A0A1I7FVB5_9BACL</name>
<proteinExistence type="predicted"/>
<gene>
    <name evidence="1" type="ORF">SAMN05421543_101472</name>
</gene>
<sequence>MKFTARFRWRSAKEVAEVTWEDGRLSGDPVLTRLIESTARGLEGMPIGFPTGGQTVTDHLSDPFSALYIMRFRLPEPIEFLDAGGEVPTLPPVPDGAIP</sequence>
<accession>A0A1I7FVB5</accession>
<keyword evidence="2" id="KW-1185">Reference proteome</keyword>
<dbReference type="AlphaFoldDB" id="A0A1I7FVB5"/>
<reference evidence="2" key="1">
    <citation type="submission" date="2016-10" db="EMBL/GenBank/DDBJ databases">
        <authorList>
            <person name="Varghese N."/>
        </authorList>
    </citation>
    <scope>NUCLEOTIDE SEQUENCE [LARGE SCALE GENOMIC DNA]</scope>
    <source>
        <strain evidence="2">DSM 17980</strain>
    </source>
</reference>
<dbReference type="Proteomes" id="UP000183508">
    <property type="component" value="Unassembled WGS sequence"/>
</dbReference>